<dbReference type="EMBL" id="VSWD01000007">
    <property type="protein sequence ID" value="KAK3097436.1"/>
    <property type="molecule type" value="Genomic_DNA"/>
</dbReference>
<dbReference type="GO" id="GO:0022841">
    <property type="term" value="F:potassium ion leak channel activity"/>
    <property type="evidence" value="ECO:0007669"/>
    <property type="project" value="TreeGrafter"/>
</dbReference>
<comment type="subcellular location">
    <subcellularLocation>
        <location evidence="1">Membrane</location>
        <topology evidence="1">Multi-pass membrane protein</topology>
    </subcellularLocation>
</comment>
<evidence type="ECO:0000256" key="3">
    <source>
        <dbReference type="ARBA" id="ARBA00022989"/>
    </source>
</evidence>
<dbReference type="SUPFAM" id="SSF81324">
    <property type="entry name" value="Voltage-gated potassium channels"/>
    <property type="match status" value="1"/>
</dbReference>
<dbReference type="InterPro" id="IPR003280">
    <property type="entry name" value="2pore_dom_K_chnl"/>
</dbReference>
<keyword evidence="4 5" id="KW-0472">Membrane</keyword>
<proteinExistence type="predicted"/>
<dbReference type="GO" id="GO:0015271">
    <property type="term" value="F:outward rectifier potassium channel activity"/>
    <property type="evidence" value="ECO:0007669"/>
    <property type="project" value="TreeGrafter"/>
</dbReference>
<accession>A0AA88Y4G8</accession>
<protein>
    <submittedName>
        <fullName evidence="6">Uncharacterized protein</fullName>
    </submittedName>
</protein>
<evidence type="ECO:0000313" key="7">
    <source>
        <dbReference type="Proteomes" id="UP001186944"/>
    </source>
</evidence>
<keyword evidence="7" id="KW-1185">Reference proteome</keyword>
<dbReference type="GO" id="GO:0030322">
    <property type="term" value="P:stabilization of membrane potential"/>
    <property type="evidence" value="ECO:0007669"/>
    <property type="project" value="TreeGrafter"/>
</dbReference>
<name>A0AA88Y4G8_PINIB</name>
<comment type="caution">
    <text evidence="6">The sequence shown here is derived from an EMBL/GenBank/DDBJ whole genome shotgun (WGS) entry which is preliminary data.</text>
</comment>
<keyword evidence="2 5" id="KW-0812">Transmembrane</keyword>
<dbReference type="Gene3D" id="1.10.287.70">
    <property type="match status" value="1"/>
</dbReference>
<evidence type="ECO:0000256" key="2">
    <source>
        <dbReference type="ARBA" id="ARBA00022692"/>
    </source>
</evidence>
<evidence type="ECO:0000256" key="4">
    <source>
        <dbReference type="ARBA" id="ARBA00023136"/>
    </source>
</evidence>
<sequence length="147" mass="16616">MQDKKKKGGGGFCKFLLMILFSHFGLCLMVVLYCVLGGLIFEHLEKNNEIQICYDTMDEYLPMENKTVNKIVDVLTSYEGISDRTFMAAEVETIIRTYRTNSMEIGYDGTDCGAFGQDGGPPYQWEWAGAMYFSVTVVTTIGRKILE</sequence>
<evidence type="ECO:0000313" key="6">
    <source>
        <dbReference type="EMBL" id="KAK3097436.1"/>
    </source>
</evidence>
<dbReference type="PANTHER" id="PTHR11003:SF334">
    <property type="entry name" value="FI03418P"/>
    <property type="match status" value="1"/>
</dbReference>
<dbReference type="GO" id="GO:0005886">
    <property type="term" value="C:plasma membrane"/>
    <property type="evidence" value="ECO:0007669"/>
    <property type="project" value="TreeGrafter"/>
</dbReference>
<feature type="transmembrane region" description="Helical" evidence="5">
    <location>
        <begin position="12"/>
        <end position="41"/>
    </location>
</feature>
<reference evidence="6" key="1">
    <citation type="submission" date="2019-08" db="EMBL/GenBank/DDBJ databases">
        <title>The improved chromosome-level genome for the pearl oyster Pinctada fucata martensii using PacBio sequencing and Hi-C.</title>
        <authorList>
            <person name="Zheng Z."/>
        </authorList>
    </citation>
    <scope>NUCLEOTIDE SEQUENCE</scope>
    <source>
        <strain evidence="6">ZZ-2019</strain>
        <tissue evidence="6">Adductor muscle</tissue>
    </source>
</reference>
<dbReference type="PANTHER" id="PTHR11003">
    <property type="entry name" value="POTASSIUM CHANNEL, SUBFAMILY K"/>
    <property type="match status" value="1"/>
</dbReference>
<gene>
    <name evidence="6" type="ORF">FSP39_009627</name>
</gene>
<evidence type="ECO:0000256" key="1">
    <source>
        <dbReference type="ARBA" id="ARBA00004141"/>
    </source>
</evidence>
<dbReference type="AlphaFoldDB" id="A0AA88Y4G8"/>
<keyword evidence="3 5" id="KW-1133">Transmembrane helix</keyword>
<organism evidence="6 7">
    <name type="scientific">Pinctada imbricata</name>
    <name type="common">Atlantic pearl-oyster</name>
    <name type="synonym">Pinctada martensii</name>
    <dbReference type="NCBI Taxonomy" id="66713"/>
    <lineage>
        <taxon>Eukaryota</taxon>
        <taxon>Metazoa</taxon>
        <taxon>Spiralia</taxon>
        <taxon>Lophotrochozoa</taxon>
        <taxon>Mollusca</taxon>
        <taxon>Bivalvia</taxon>
        <taxon>Autobranchia</taxon>
        <taxon>Pteriomorphia</taxon>
        <taxon>Pterioida</taxon>
        <taxon>Pterioidea</taxon>
        <taxon>Pteriidae</taxon>
        <taxon>Pinctada</taxon>
    </lineage>
</organism>
<evidence type="ECO:0000256" key="5">
    <source>
        <dbReference type="SAM" id="Phobius"/>
    </source>
</evidence>
<dbReference type="Proteomes" id="UP001186944">
    <property type="component" value="Unassembled WGS sequence"/>
</dbReference>